<dbReference type="InterPro" id="IPR050346">
    <property type="entry name" value="FMO-like"/>
</dbReference>
<feature type="compositionally biased region" description="Low complexity" evidence="5">
    <location>
        <begin position="18"/>
        <end position="31"/>
    </location>
</feature>
<feature type="region of interest" description="Disordered" evidence="5">
    <location>
        <begin position="1"/>
        <end position="32"/>
    </location>
</feature>
<evidence type="ECO:0000256" key="3">
    <source>
        <dbReference type="ARBA" id="ARBA00023002"/>
    </source>
</evidence>
<evidence type="ECO:0000259" key="6">
    <source>
        <dbReference type="Pfam" id="PF07992"/>
    </source>
</evidence>
<keyword evidence="4" id="KW-0175">Coiled coil</keyword>
<dbReference type="InterPro" id="IPR036188">
    <property type="entry name" value="FAD/NAD-bd_sf"/>
</dbReference>
<dbReference type="SUPFAM" id="SSF51905">
    <property type="entry name" value="FAD/NAD(P)-binding domain"/>
    <property type="match status" value="1"/>
</dbReference>
<proteinExistence type="predicted"/>
<keyword evidence="8" id="KW-1185">Reference proteome</keyword>
<feature type="region of interest" description="Disordered" evidence="5">
    <location>
        <begin position="104"/>
        <end position="170"/>
    </location>
</feature>
<reference evidence="7" key="1">
    <citation type="submission" date="2014-09" db="EMBL/GenBank/DDBJ databases">
        <title>Genome sequence of the luminous mushroom Mycena chlorophos for searching fungal bioluminescence genes.</title>
        <authorList>
            <person name="Tanaka Y."/>
            <person name="Kasuga D."/>
            <person name="Oba Y."/>
            <person name="Hase S."/>
            <person name="Sato K."/>
            <person name="Oba Y."/>
            <person name="Sakakibara Y."/>
        </authorList>
    </citation>
    <scope>NUCLEOTIDE SEQUENCE</scope>
</reference>
<gene>
    <name evidence="7" type="ORF">MCHLO_15616</name>
</gene>
<dbReference type="Pfam" id="PF07992">
    <property type="entry name" value="Pyr_redox_2"/>
    <property type="match status" value="1"/>
</dbReference>
<evidence type="ECO:0000256" key="1">
    <source>
        <dbReference type="ARBA" id="ARBA00022630"/>
    </source>
</evidence>
<feature type="compositionally biased region" description="Basic and acidic residues" evidence="5">
    <location>
        <begin position="119"/>
        <end position="145"/>
    </location>
</feature>
<sequence length="1199" mass="134749">MSRPPPFGLETPHVKPRSASASASSEPSSASTRIDAVATTVYTGTSLSSPPATPVPTLSPSMSVPPHAGLMLTIPWTEVAETRVALVREQTARLALAQTVEEQTAKLHDARREAKRLRRERDSARLRAEGKERRLKHDGSDREAGTPDGGLKHRSSLGSPFCPSPRDSARPTLRQLINTNADLQAELDVRMAERDNALLRVEQLQREGDELLHQLTSLQAAGEQEVGLGQELESLRDTATVLSREVEQLKDEKERFRGEREHAQHQLRAAEEQAALLTQANTALRDMASTLYLSAESLRSEGERVVGELEKAKADIDSSSRQCASLSTDLHASKEETAALTHERDTLLQQTAALSARLQHADKQLDVLSEERDALLEKAERREGVIDYMERLIHKQEDELREIDAISAELCEEKKRIAHLLVERDEEKERHMHVITEMETQFAALSDEVGLLVCRCNALRDENDALAQKIEELEKAAAERQLFRRIKIPARQREAGDAQTEVAALTAEPDELLERVAALEDALSSAQNGQGNEEGTMVAAELEPRDSCWEVDENDRLLQRVASLEDELRTARRLRGSAKSALTAAKKKHEGLEKQYLEVCVERDRGKVEIKLCCAHDEIRMGYVSKPLCFRRPPSIPRWRLSPSSQTSMLSQLLLLSSLVGLALGSRQIPFKSSRPVDDSEKEYWKPAHPIRSVAIIGAGPAGLQAAVAFAEEAPDIAVRLFDRAPAPGGNWFYSEELPARETYPSSQSKPVEIPSSLPTTYFHHEGEDGVTLDERWREHWAPRPVWHDMKINSAMPSTSLPGVGYPPGTPWQASVHAVQRHIRAYASLHALNVLDSPNVTSYATRVEALQKRGDNWVLSLRRMQPFSGTEDRLRVDVWEESFDAVVLAMGVDGNAYIPDIPGINAWSRVRREDGRWPLHHSQSFRHVNDYVNKTVLIVGASVSATGIARELGPHVKRLLLSSLPNPIRDAYGLDILFGVPSNAERFGEIIEFEPLPGNLSNIRQGKIRVRLFENTTATTTLEGIDEIILATGYRLDAFVTDRLHPQEMSNLHWTGHYLHDPTLAYVHSRPWTHGRYQCTAIARVWRDPPTARLPSQAEMWSDYREAKWNFGIPLDVLPQEALIRMYVAWLNSEAFELGGRMVAPIPLEDREINTYFTSLHWRKNWFEHEKFERFDKLPSSEWPQPGPVDFYLRREKAG</sequence>
<evidence type="ECO:0000313" key="8">
    <source>
        <dbReference type="Proteomes" id="UP000815677"/>
    </source>
</evidence>
<protein>
    <submittedName>
        <fullName evidence="7">Dimethylaniline monooxygenase</fullName>
    </submittedName>
</protein>
<dbReference type="PRINTS" id="PR00419">
    <property type="entry name" value="ADXRDTASE"/>
</dbReference>
<evidence type="ECO:0000256" key="4">
    <source>
        <dbReference type="SAM" id="Coils"/>
    </source>
</evidence>
<evidence type="ECO:0000256" key="2">
    <source>
        <dbReference type="ARBA" id="ARBA00022827"/>
    </source>
</evidence>
<feature type="coiled-coil region" evidence="4">
    <location>
        <begin position="173"/>
        <end position="378"/>
    </location>
</feature>
<keyword evidence="1" id="KW-0285">Flavoprotein</keyword>
<evidence type="ECO:0000313" key="7">
    <source>
        <dbReference type="EMBL" id="GAT59303.1"/>
    </source>
</evidence>
<dbReference type="EMBL" id="DF849846">
    <property type="protein sequence ID" value="GAT59303.1"/>
    <property type="molecule type" value="Genomic_DNA"/>
</dbReference>
<dbReference type="Gene3D" id="3.50.50.60">
    <property type="entry name" value="FAD/NAD(P)-binding domain"/>
    <property type="match status" value="2"/>
</dbReference>
<dbReference type="GO" id="GO:0004497">
    <property type="term" value="F:monooxygenase activity"/>
    <property type="evidence" value="ECO:0007669"/>
    <property type="project" value="UniProtKB-KW"/>
</dbReference>
<keyword evidence="7" id="KW-0503">Monooxygenase</keyword>
<accession>A0ABQ0M7T8</accession>
<name>A0ABQ0M7T8_MYCCL</name>
<dbReference type="PANTHER" id="PTHR23023">
    <property type="entry name" value="DIMETHYLANILINE MONOOXYGENASE"/>
    <property type="match status" value="1"/>
</dbReference>
<evidence type="ECO:0000256" key="5">
    <source>
        <dbReference type="SAM" id="MobiDB-lite"/>
    </source>
</evidence>
<dbReference type="InterPro" id="IPR023753">
    <property type="entry name" value="FAD/NAD-binding_dom"/>
</dbReference>
<keyword evidence="2" id="KW-0274">FAD</keyword>
<feature type="domain" description="FAD/NAD(P)-binding" evidence="6">
    <location>
        <begin position="693"/>
        <end position="952"/>
    </location>
</feature>
<keyword evidence="3" id="KW-0560">Oxidoreductase</keyword>
<organism evidence="7 8">
    <name type="scientific">Mycena chlorophos</name>
    <name type="common">Agaric fungus</name>
    <name type="synonym">Agaricus chlorophos</name>
    <dbReference type="NCBI Taxonomy" id="658473"/>
    <lineage>
        <taxon>Eukaryota</taxon>
        <taxon>Fungi</taxon>
        <taxon>Dikarya</taxon>
        <taxon>Basidiomycota</taxon>
        <taxon>Agaricomycotina</taxon>
        <taxon>Agaricomycetes</taxon>
        <taxon>Agaricomycetidae</taxon>
        <taxon>Agaricales</taxon>
        <taxon>Marasmiineae</taxon>
        <taxon>Mycenaceae</taxon>
        <taxon>Mycena</taxon>
    </lineage>
</organism>
<dbReference type="Proteomes" id="UP000815677">
    <property type="component" value="Unassembled WGS sequence"/>
</dbReference>